<dbReference type="Pfam" id="PF02798">
    <property type="entry name" value="GST_N"/>
    <property type="match status" value="1"/>
</dbReference>
<evidence type="ECO:0000256" key="4">
    <source>
        <dbReference type="ARBA" id="ARBA00047960"/>
    </source>
</evidence>
<dbReference type="Gene3D" id="1.20.1050.10">
    <property type="match status" value="1"/>
</dbReference>
<dbReference type="SFLD" id="SFLDG00363">
    <property type="entry name" value="AMPS_(cytGST):_Alpha-__Mu-__Pi"/>
    <property type="match status" value="1"/>
</dbReference>
<name>A0A7E4UN59_PANRE</name>
<sequence>MSRYTLNYFDFRGRGEPIRLLFKYAGVEFKDVRIQLADWRKIKPTTPTGKLPYLEVDGKILAESGAILRYLARQFKLNGDNELETAYADSTLETYRDFQANMNPYFRAYAGFSKGNVEQLYKDVYIPNRDTAFNHLGAVLAKSKSGFVVDSGVTYADIFIAEHITTLLSLDPSFEKTLPQFVDYQKKVFALTQIKDYIASRKVSKL</sequence>
<dbReference type="CDD" id="cd03039">
    <property type="entry name" value="GST_N_Sigma_like"/>
    <property type="match status" value="1"/>
</dbReference>
<reference evidence="8" key="1">
    <citation type="journal article" date="2013" name="Genetics">
        <title>The draft genome and transcriptome of Panagrellus redivivus are shaped by the harsh demands of a free-living lifestyle.</title>
        <authorList>
            <person name="Srinivasan J."/>
            <person name="Dillman A.R."/>
            <person name="Macchietto M.G."/>
            <person name="Heikkinen L."/>
            <person name="Lakso M."/>
            <person name="Fracchia K.M."/>
            <person name="Antoshechkin I."/>
            <person name="Mortazavi A."/>
            <person name="Wong G."/>
            <person name="Sternberg P.W."/>
        </authorList>
    </citation>
    <scope>NUCLEOTIDE SEQUENCE [LARGE SCALE GENOMIC DNA]</scope>
    <source>
        <strain evidence="8">MT8872</strain>
    </source>
</reference>
<dbReference type="PROSITE" id="PS50404">
    <property type="entry name" value="GST_NTER"/>
    <property type="match status" value="1"/>
</dbReference>
<accession>A0A7E4UN59</accession>
<dbReference type="GO" id="GO:0005737">
    <property type="term" value="C:cytoplasm"/>
    <property type="evidence" value="ECO:0007669"/>
    <property type="project" value="UniProtKB-ARBA"/>
</dbReference>
<evidence type="ECO:0000256" key="3">
    <source>
        <dbReference type="ARBA" id="ARBA00038317"/>
    </source>
</evidence>
<dbReference type="InterPro" id="IPR040079">
    <property type="entry name" value="Glutathione_S-Trfase"/>
</dbReference>
<dbReference type="SMR" id="A0A7E4UN59"/>
<evidence type="ECO:0000313" key="9">
    <source>
        <dbReference type="WBParaSite" id="Pan_g1075.t1"/>
    </source>
</evidence>
<dbReference type="SUPFAM" id="SSF47616">
    <property type="entry name" value="GST C-terminal domain-like"/>
    <property type="match status" value="1"/>
</dbReference>
<comment type="catalytic activity">
    <reaction evidence="4">
        <text>RX + glutathione = an S-substituted glutathione + a halide anion + H(+)</text>
        <dbReference type="Rhea" id="RHEA:16437"/>
        <dbReference type="ChEBI" id="CHEBI:15378"/>
        <dbReference type="ChEBI" id="CHEBI:16042"/>
        <dbReference type="ChEBI" id="CHEBI:17792"/>
        <dbReference type="ChEBI" id="CHEBI:57925"/>
        <dbReference type="ChEBI" id="CHEBI:90779"/>
        <dbReference type="EC" id="2.5.1.18"/>
    </reaction>
</comment>
<dbReference type="AlphaFoldDB" id="A0A7E4UN59"/>
<dbReference type="InterPro" id="IPR036249">
    <property type="entry name" value="Thioredoxin-like_sf"/>
</dbReference>
<dbReference type="GO" id="GO:0006749">
    <property type="term" value="P:glutathione metabolic process"/>
    <property type="evidence" value="ECO:0007669"/>
    <property type="project" value="TreeGrafter"/>
</dbReference>
<evidence type="ECO:0000313" key="8">
    <source>
        <dbReference type="Proteomes" id="UP000492821"/>
    </source>
</evidence>
<dbReference type="Gene3D" id="3.40.30.10">
    <property type="entry name" value="Glutaredoxin"/>
    <property type="match status" value="1"/>
</dbReference>
<dbReference type="InterPro" id="IPR050213">
    <property type="entry name" value="GST_superfamily"/>
</dbReference>
<feature type="domain" description="GST C-terminal" evidence="7">
    <location>
        <begin position="81"/>
        <end position="206"/>
    </location>
</feature>
<dbReference type="EC" id="2.5.1.18" evidence="1"/>
<dbReference type="SUPFAM" id="SSF52833">
    <property type="entry name" value="Thioredoxin-like"/>
    <property type="match status" value="1"/>
</dbReference>
<dbReference type="InterPro" id="IPR004045">
    <property type="entry name" value="Glutathione_S-Trfase_N"/>
</dbReference>
<dbReference type="FunFam" id="1.20.1050.10:FF:000031">
    <property type="entry name" value="Glutathione S-Transferase"/>
    <property type="match status" value="1"/>
</dbReference>
<reference evidence="9" key="2">
    <citation type="submission" date="2020-10" db="UniProtKB">
        <authorList>
            <consortium name="WormBaseParasite"/>
        </authorList>
    </citation>
    <scope>IDENTIFICATION</scope>
</reference>
<dbReference type="SFLD" id="SFLDG01205">
    <property type="entry name" value="AMPS.1"/>
    <property type="match status" value="1"/>
</dbReference>
<evidence type="ECO:0000256" key="2">
    <source>
        <dbReference type="ARBA" id="ARBA00022679"/>
    </source>
</evidence>
<comment type="similarity">
    <text evidence="3">Belongs to the GST superfamily. Sigma family.</text>
</comment>
<dbReference type="GO" id="GO:0004364">
    <property type="term" value="F:glutathione transferase activity"/>
    <property type="evidence" value="ECO:0007669"/>
    <property type="project" value="UniProtKB-EC"/>
</dbReference>
<keyword evidence="2" id="KW-0808">Transferase</keyword>
<dbReference type="Pfam" id="PF14497">
    <property type="entry name" value="GST_C_3"/>
    <property type="match status" value="1"/>
</dbReference>
<evidence type="ECO:0000259" key="6">
    <source>
        <dbReference type="PROSITE" id="PS50404"/>
    </source>
</evidence>
<organism evidence="8 9">
    <name type="scientific">Panagrellus redivivus</name>
    <name type="common">Microworm</name>
    <dbReference type="NCBI Taxonomy" id="6233"/>
    <lineage>
        <taxon>Eukaryota</taxon>
        <taxon>Metazoa</taxon>
        <taxon>Ecdysozoa</taxon>
        <taxon>Nematoda</taxon>
        <taxon>Chromadorea</taxon>
        <taxon>Rhabditida</taxon>
        <taxon>Tylenchina</taxon>
        <taxon>Panagrolaimomorpha</taxon>
        <taxon>Panagrolaimoidea</taxon>
        <taxon>Panagrolaimidae</taxon>
        <taxon>Panagrellus</taxon>
    </lineage>
</organism>
<dbReference type="InterPro" id="IPR004046">
    <property type="entry name" value="GST_C"/>
</dbReference>
<dbReference type="PROSITE" id="PS50405">
    <property type="entry name" value="GST_CTER"/>
    <property type="match status" value="1"/>
</dbReference>
<evidence type="ECO:0000256" key="1">
    <source>
        <dbReference type="ARBA" id="ARBA00012452"/>
    </source>
</evidence>
<dbReference type="InterPro" id="IPR036282">
    <property type="entry name" value="Glutathione-S-Trfase_C_sf"/>
</dbReference>
<evidence type="ECO:0000259" key="7">
    <source>
        <dbReference type="PROSITE" id="PS50405"/>
    </source>
</evidence>
<dbReference type="PANTHER" id="PTHR11571:SF256">
    <property type="entry name" value="GST C-TERMINAL DOMAIN-CONTAINING PROTEIN-RELATED"/>
    <property type="match status" value="1"/>
</dbReference>
<evidence type="ECO:0000256" key="5">
    <source>
        <dbReference type="ARBA" id="ARBA00078118"/>
    </source>
</evidence>
<dbReference type="FunFam" id="3.40.30.10:FF:000035">
    <property type="entry name" value="hematopoietic prostaglandin D synthase"/>
    <property type="match status" value="1"/>
</dbReference>
<dbReference type="WBParaSite" id="Pan_g1075.t1">
    <property type="protein sequence ID" value="Pan_g1075.t1"/>
    <property type="gene ID" value="Pan_g1075"/>
</dbReference>
<keyword evidence="8" id="KW-1185">Reference proteome</keyword>
<dbReference type="Proteomes" id="UP000492821">
    <property type="component" value="Unassembled WGS sequence"/>
</dbReference>
<dbReference type="PANTHER" id="PTHR11571">
    <property type="entry name" value="GLUTATHIONE S-TRANSFERASE"/>
    <property type="match status" value="1"/>
</dbReference>
<protein>
    <recommendedName>
        <fullName evidence="1">glutathione transferase</fullName>
        <ecNumber evidence="1">2.5.1.18</ecNumber>
    </recommendedName>
    <alternativeName>
        <fullName evidence="5">GST class-sigma</fullName>
    </alternativeName>
</protein>
<dbReference type="InterPro" id="IPR010987">
    <property type="entry name" value="Glutathione-S-Trfase_C-like"/>
</dbReference>
<dbReference type="CDD" id="cd03192">
    <property type="entry name" value="GST_C_Sigma_like"/>
    <property type="match status" value="1"/>
</dbReference>
<feature type="domain" description="GST N-terminal" evidence="6">
    <location>
        <begin position="2"/>
        <end position="79"/>
    </location>
</feature>
<proteinExistence type="inferred from homology"/>
<dbReference type="SFLD" id="SFLDS00019">
    <property type="entry name" value="Glutathione_Transferase_(cytos"/>
    <property type="match status" value="1"/>
</dbReference>
<dbReference type="GO" id="GO:0004602">
    <property type="term" value="F:glutathione peroxidase activity"/>
    <property type="evidence" value="ECO:0007669"/>
    <property type="project" value="UniProtKB-ARBA"/>
</dbReference>